<accession>A0A6J5MNZ9</accession>
<dbReference type="EMBL" id="LR797496">
    <property type="protein sequence ID" value="CAB4219932.1"/>
    <property type="molecule type" value="Genomic_DNA"/>
</dbReference>
<evidence type="ECO:0000256" key="4">
    <source>
        <dbReference type="SAM" id="Coils"/>
    </source>
</evidence>
<evidence type="ECO:0000313" key="8">
    <source>
        <dbReference type="EMBL" id="CAB4174310.1"/>
    </source>
</evidence>
<evidence type="ECO:0000313" key="11">
    <source>
        <dbReference type="EMBL" id="CAB4192397.1"/>
    </source>
</evidence>
<dbReference type="EMBL" id="LR797456">
    <property type="protein sequence ID" value="CAB4217682.1"/>
    <property type="molecule type" value="Genomic_DNA"/>
</dbReference>
<organism evidence="6">
    <name type="scientific">uncultured Caudovirales phage</name>
    <dbReference type="NCBI Taxonomy" id="2100421"/>
    <lineage>
        <taxon>Viruses</taxon>
        <taxon>Duplodnaviria</taxon>
        <taxon>Heunggongvirae</taxon>
        <taxon>Uroviricota</taxon>
        <taxon>Caudoviricetes</taxon>
        <taxon>Peduoviridae</taxon>
        <taxon>Maltschvirus</taxon>
        <taxon>Maltschvirus maltsch</taxon>
    </lineage>
</organism>
<reference evidence="6" key="1">
    <citation type="submission" date="2020-04" db="EMBL/GenBank/DDBJ databases">
        <authorList>
            <person name="Chiriac C."/>
            <person name="Salcher M."/>
            <person name="Ghai R."/>
            <person name="Kavagutti S V."/>
        </authorList>
    </citation>
    <scope>NUCLEOTIDE SEQUENCE</scope>
</reference>
<gene>
    <name evidence="9" type="ORF">UFOVP1036_41</name>
    <name evidence="10" type="ORF">UFOVP1132_26</name>
    <name evidence="11" type="ORF">UFOVP1248_25</name>
    <name evidence="12" type="ORF">UFOVP1493_62</name>
    <name evidence="14" type="ORF">UFOVP1584_32</name>
    <name evidence="13" type="ORF">UFOVP1635_33</name>
    <name evidence="6" type="ORF">UFOVP521_76</name>
    <name evidence="7" type="ORF">UFOVP856_48</name>
    <name evidence="8" type="ORF">UFOVP967_40</name>
</gene>
<keyword evidence="2" id="KW-1171">Viral genome ejection through host cell envelope</keyword>
<evidence type="ECO:0000256" key="2">
    <source>
        <dbReference type="ARBA" id="ARBA00023009"/>
    </source>
</evidence>
<evidence type="ECO:0000313" key="6">
    <source>
        <dbReference type="EMBL" id="CAB4148348.1"/>
    </source>
</evidence>
<sequence>MAGSVIRAISYSRLEKAQFIETAESKRLLEDPFENSTGYGDMIHTPPYSLEQLVYLAECHPVHAAALEQKVSDIIAGGPKFTPLHENDVSVEHDKVVLWWKSLFKEATGIETLHSVWLDYETVGWGFLEIVRDTRGIVTSLYHVPGHTMRAAANGLYVQMRSNKRTWFKRYGDPTEYNVSTGDKLLTPQDIAEVPIEKRSNEVICFKKSARRSSYYGIPSYVAAIGQITLAVAARDYNILFFENHREPRYIIVLEGLTLGDDSDKLLDDIEQTLKSNHKEPHRNLILPIAGDAKVRVERMGANGADINFEKLQGQTQQEILTAHRMPLDRIGSTNTGALSGSASVSLNRIYKEGVVSRGQAILEDILSDFIDTEYEKTTGRSPDTLIDFEELDINDQSTDSTIVQVLVASEIITLNEARKKIRMEPNPEFENMTFLQWSAKVAPKAPAASPTNPAPDKPATDRRTVQVAKQLLDGMENRVAEVESDIVKINNLISAE</sequence>
<keyword evidence="3" id="KW-0231">Viral genome packaging</keyword>
<protein>
    <submittedName>
        <fullName evidence="6">COG5518 Bacteriophage capsid portal protein</fullName>
    </submittedName>
</protein>
<evidence type="ECO:0000313" key="10">
    <source>
        <dbReference type="EMBL" id="CAB4186196.1"/>
    </source>
</evidence>
<feature type="region of interest" description="Disordered" evidence="5">
    <location>
        <begin position="445"/>
        <end position="464"/>
    </location>
</feature>
<dbReference type="EMBL" id="LR796496">
    <property type="protein sequence ID" value="CAB4148348.1"/>
    <property type="molecule type" value="Genomic_DNA"/>
</dbReference>
<evidence type="ECO:0000256" key="1">
    <source>
        <dbReference type="ARBA" id="ARBA00022950"/>
    </source>
</evidence>
<proteinExistence type="predicted"/>
<evidence type="ECO:0000256" key="5">
    <source>
        <dbReference type="SAM" id="MobiDB-lite"/>
    </source>
</evidence>
<name>A0A6J5MNZ9_9CAUD</name>
<dbReference type="EMBL" id="LR797088">
    <property type="protein sequence ID" value="CAB4186196.1"/>
    <property type="molecule type" value="Genomic_DNA"/>
</dbReference>
<keyword evidence="2" id="KW-1160">Virus entry into host cell</keyword>
<keyword evidence="1" id="KW-0118">Viral capsid assembly</keyword>
<dbReference type="InterPro" id="IPR006944">
    <property type="entry name" value="Phage/GTA_portal"/>
</dbReference>
<keyword evidence="2" id="KW-1162">Viral penetration into host cytoplasm</keyword>
<dbReference type="EMBL" id="LR796811">
    <property type="protein sequence ID" value="CAB4167692.1"/>
    <property type="molecule type" value="Genomic_DNA"/>
</dbReference>
<evidence type="ECO:0000313" key="7">
    <source>
        <dbReference type="EMBL" id="CAB4167692.1"/>
    </source>
</evidence>
<evidence type="ECO:0000313" key="12">
    <source>
        <dbReference type="EMBL" id="CAB4217682.1"/>
    </source>
</evidence>
<keyword evidence="4" id="KW-0175">Coiled coil</keyword>
<keyword evidence="1" id="KW-1188">Viral release from host cell</keyword>
<dbReference type="EMBL" id="LR796991">
    <property type="protein sequence ID" value="CAB4180510.1"/>
    <property type="molecule type" value="Genomic_DNA"/>
</dbReference>
<evidence type="ECO:0000256" key="3">
    <source>
        <dbReference type="ARBA" id="ARBA00023219"/>
    </source>
</evidence>
<feature type="coiled-coil region" evidence="4">
    <location>
        <begin position="466"/>
        <end position="493"/>
    </location>
</feature>
<evidence type="ECO:0000313" key="13">
    <source>
        <dbReference type="EMBL" id="CAB4219932.1"/>
    </source>
</evidence>
<dbReference type="EMBL" id="LR797192">
    <property type="protein sequence ID" value="CAB4192397.1"/>
    <property type="molecule type" value="Genomic_DNA"/>
</dbReference>
<dbReference type="Pfam" id="PF04860">
    <property type="entry name" value="Phage_portal"/>
    <property type="match status" value="1"/>
</dbReference>
<dbReference type="EMBL" id="LR796910">
    <property type="protein sequence ID" value="CAB4174310.1"/>
    <property type="molecule type" value="Genomic_DNA"/>
</dbReference>
<dbReference type="EMBL" id="LR798432">
    <property type="protein sequence ID" value="CAB5231194.1"/>
    <property type="molecule type" value="Genomic_DNA"/>
</dbReference>
<evidence type="ECO:0000313" key="9">
    <source>
        <dbReference type="EMBL" id="CAB4180510.1"/>
    </source>
</evidence>
<evidence type="ECO:0000313" key="14">
    <source>
        <dbReference type="EMBL" id="CAB5231194.1"/>
    </source>
</evidence>